<dbReference type="SMART" id="SM00181">
    <property type="entry name" value="EGF"/>
    <property type="match status" value="2"/>
</dbReference>
<feature type="domain" description="Sushi" evidence="10">
    <location>
        <begin position="268"/>
        <end position="331"/>
    </location>
</feature>
<dbReference type="PROSITE" id="PS50923">
    <property type="entry name" value="SUSHI"/>
    <property type="match status" value="3"/>
</dbReference>
<feature type="domain" description="EGF-like" evidence="8">
    <location>
        <begin position="1029"/>
        <end position="1064"/>
    </location>
</feature>
<feature type="region of interest" description="Disordered" evidence="5">
    <location>
        <begin position="1439"/>
        <end position="1459"/>
    </location>
</feature>
<dbReference type="SMART" id="SM00209">
    <property type="entry name" value="TSP1"/>
    <property type="match status" value="1"/>
</dbReference>
<name>A0A8B8DZN2_CRAVI</name>
<dbReference type="SMART" id="SM00179">
    <property type="entry name" value="EGF_CA"/>
    <property type="match status" value="2"/>
</dbReference>
<dbReference type="SMART" id="SM01411">
    <property type="entry name" value="Ephrin_rec_like"/>
    <property type="match status" value="3"/>
</dbReference>
<dbReference type="Pfam" id="PF07699">
    <property type="entry name" value="Ephrin_rec_like"/>
    <property type="match status" value="3"/>
</dbReference>
<dbReference type="PROSITE" id="PS50026">
    <property type="entry name" value="EGF_3"/>
    <property type="match status" value="2"/>
</dbReference>
<evidence type="ECO:0000259" key="8">
    <source>
        <dbReference type="PROSITE" id="PS50026"/>
    </source>
</evidence>
<dbReference type="CDD" id="cd00054">
    <property type="entry name" value="EGF_CA"/>
    <property type="match status" value="2"/>
</dbReference>
<dbReference type="PROSITE" id="PS00010">
    <property type="entry name" value="ASX_HYDROXYL"/>
    <property type="match status" value="2"/>
</dbReference>
<evidence type="ECO:0000256" key="1">
    <source>
        <dbReference type="ARBA" id="ARBA00022737"/>
    </source>
</evidence>
<feature type="domain" description="Sushi" evidence="10">
    <location>
        <begin position="199"/>
        <end position="267"/>
    </location>
</feature>
<feature type="domain" description="Sushi" evidence="10">
    <location>
        <begin position="416"/>
        <end position="484"/>
    </location>
</feature>
<dbReference type="Gene3D" id="2.10.25.10">
    <property type="entry name" value="Laminin"/>
    <property type="match status" value="2"/>
</dbReference>
<dbReference type="Gene3D" id="2.60.120.200">
    <property type="match status" value="1"/>
</dbReference>
<dbReference type="PANTHER" id="PTHR46343:SF2">
    <property type="entry name" value="SUSHI_VON WILLEBRAND FACTOR TYPE A_EGF_PENTRAXIN DOMAIN-CONTAINING 1"/>
    <property type="match status" value="1"/>
</dbReference>
<accession>A0A8B8DZN2</accession>
<evidence type="ECO:0000313" key="11">
    <source>
        <dbReference type="Proteomes" id="UP000694844"/>
    </source>
</evidence>
<evidence type="ECO:0000259" key="9">
    <source>
        <dbReference type="PROSITE" id="PS50825"/>
    </source>
</evidence>
<keyword evidence="1" id="KW-0677">Repeat</keyword>
<dbReference type="Pfam" id="PF02494">
    <property type="entry name" value="HYR"/>
    <property type="match status" value="2"/>
</dbReference>
<dbReference type="KEGG" id="cvn:111130066"/>
<dbReference type="InterPro" id="IPR009030">
    <property type="entry name" value="Growth_fac_rcpt_cys_sf"/>
</dbReference>
<comment type="caution">
    <text evidence="3">Lacks conserved residue(s) required for the propagation of feature annotation.</text>
</comment>
<dbReference type="CDD" id="cd00033">
    <property type="entry name" value="CCP"/>
    <property type="match status" value="2"/>
</dbReference>
<dbReference type="GO" id="GO:0005509">
    <property type="term" value="F:calcium ion binding"/>
    <property type="evidence" value="ECO:0007669"/>
    <property type="project" value="InterPro"/>
</dbReference>
<dbReference type="PROSITE" id="PS50092">
    <property type="entry name" value="TSP1"/>
    <property type="match status" value="1"/>
</dbReference>
<dbReference type="InterPro" id="IPR000152">
    <property type="entry name" value="EGF-type_Asp/Asn_hydroxyl_site"/>
</dbReference>
<dbReference type="PROSITE" id="PS01186">
    <property type="entry name" value="EGF_2"/>
    <property type="match status" value="1"/>
</dbReference>
<dbReference type="SMART" id="SM00032">
    <property type="entry name" value="CCP"/>
    <property type="match status" value="5"/>
</dbReference>
<evidence type="ECO:0000256" key="4">
    <source>
        <dbReference type="PROSITE-ProRule" id="PRU00302"/>
    </source>
</evidence>
<dbReference type="RefSeq" id="XP_022332456.1">
    <property type="nucleotide sequence ID" value="XM_022476748.1"/>
</dbReference>
<dbReference type="OrthoDB" id="6124724at2759"/>
<feature type="domain" description="EGF-like" evidence="8">
    <location>
        <begin position="1066"/>
        <end position="1102"/>
    </location>
</feature>
<keyword evidence="6" id="KW-0472">Membrane</keyword>
<feature type="chain" id="PRO_5034209317" evidence="7">
    <location>
        <begin position="19"/>
        <end position="1564"/>
    </location>
</feature>
<dbReference type="Gene3D" id="2.10.50.10">
    <property type="entry name" value="Tumor Necrosis Factor Receptor, subunit A, domain 2"/>
    <property type="match status" value="3"/>
</dbReference>
<dbReference type="SUPFAM" id="SSF57184">
    <property type="entry name" value="Growth factor receptor domain"/>
    <property type="match status" value="2"/>
</dbReference>
<evidence type="ECO:0000256" key="3">
    <source>
        <dbReference type="PROSITE-ProRule" id="PRU00076"/>
    </source>
</evidence>
<proteinExistence type="predicted"/>
<dbReference type="SUPFAM" id="SSF49899">
    <property type="entry name" value="Concanavalin A-like lectins/glucanases"/>
    <property type="match status" value="1"/>
</dbReference>
<dbReference type="InterPro" id="IPR036383">
    <property type="entry name" value="TSP1_rpt_sf"/>
</dbReference>
<feature type="domain" description="HYR" evidence="9">
    <location>
        <begin position="330"/>
        <end position="415"/>
    </location>
</feature>
<feature type="signal peptide" evidence="7">
    <location>
        <begin position="1"/>
        <end position="18"/>
    </location>
</feature>
<dbReference type="SUPFAM" id="SSF57535">
    <property type="entry name" value="Complement control module/SCR domain"/>
    <property type="match status" value="3"/>
</dbReference>
<feature type="disulfide bond" evidence="3">
    <location>
        <begin position="1092"/>
        <end position="1101"/>
    </location>
</feature>
<dbReference type="Proteomes" id="UP000694844">
    <property type="component" value="Chromosome 4"/>
</dbReference>
<keyword evidence="2 3" id="KW-1015">Disulfide bond</keyword>
<dbReference type="InterPro" id="IPR000884">
    <property type="entry name" value="TSP1_rpt"/>
</dbReference>
<dbReference type="GeneID" id="111130066"/>
<dbReference type="Pfam" id="PF00008">
    <property type="entry name" value="EGF"/>
    <property type="match status" value="1"/>
</dbReference>
<dbReference type="InterPro" id="IPR000742">
    <property type="entry name" value="EGF"/>
</dbReference>
<evidence type="ECO:0000256" key="7">
    <source>
        <dbReference type="SAM" id="SignalP"/>
    </source>
</evidence>
<dbReference type="Pfam" id="PF00090">
    <property type="entry name" value="TSP_1"/>
    <property type="match status" value="1"/>
</dbReference>
<dbReference type="PROSITE" id="PS00022">
    <property type="entry name" value="EGF_1"/>
    <property type="match status" value="2"/>
</dbReference>
<keyword evidence="6" id="KW-1133">Transmembrane helix</keyword>
<keyword evidence="7" id="KW-0732">Signal</keyword>
<evidence type="ECO:0000256" key="6">
    <source>
        <dbReference type="SAM" id="Phobius"/>
    </source>
</evidence>
<keyword evidence="4" id="KW-0768">Sushi</keyword>
<dbReference type="InterPro" id="IPR000436">
    <property type="entry name" value="Sushi_SCR_CCP_dom"/>
</dbReference>
<evidence type="ECO:0000256" key="2">
    <source>
        <dbReference type="ARBA" id="ARBA00023157"/>
    </source>
</evidence>
<dbReference type="InterPro" id="IPR001881">
    <property type="entry name" value="EGF-like_Ca-bd_dom"/>
</dbReference>
<organism evidence="11 12">
    <name type="scientific">Crassostrea virginica</name>
    <name type="common">Eastern oyster</name>
    <dbReference type="NCBI Taxonomy" id="6565"/>
    <lineage>
        <taxon>Eukaryota</taxon>
        <taxon>Metazoa</taxon>
        <taxon>Spiralia</taxon>
        <taxon>Lophotrochozoa</taxon>
        <taxon>Mollusca</taxon>
        <taxon>Bivalvia</taxon>
        <taxon>Autobranchia</taxon>
        <taxon>Pteriomorphia</taxon>
        <taxon>Ostreida</taxon>
        <taxon>Ostreoidea</taxon>
        <taxon>Ostreidae</taxon>
        <taxon>Crassostrea</taxon>
    </lineage>
</organism>
<dbReference type="SUPFAM" id="SSF57196">
    <property type="entry name" value="EGF/Laminin"/>
    <property type="match status" value="2"/>
</dbReference>
<dbReference type="InterPro" id="IPR013320">
    <property type="entry name" value="ConA-like_dom_sf"/>
</dbReference>
<dbReference type="Gene3D" id="2.20.100.10">
    <property type="entry name" value="Thrombospondin type-1 (TSP1) repeat"/>
    <property type="match status" value="1"/>
</dbReference>
<feature type="domain" description="HYR" evidence="9">
    <location>
        <begin position="111"/>
        <end position="198"/>
    </location>
</feature>
<keyword evidence="6" id="KW-0812">Transmembrane</keyword>
<evidence type="ECO:0000259" key="10">
    <source>
        <dbReference type="PROSITE" id="PS50923"/>
    </source>
</evidence>
<gene>
    <name evidence="12" type="primary">LOC111130066</name>
</gene>
<dbReference type="SUPFAM" id="SSF82895">
    <property type="entry name" value="TSP-1 type 1 repeat"/>
    <property type="match status" value="1"/>
</dbReference>
<dbReference type="Gene3D" id="2.10.70.10">
    <property type="entry name" value="Complement Module, domain 1"/>
    <property type="match status" value="3"/>
</dbReference>
<dbReference type="Pfam" id="PF13385">
    <property type="entry name" value="Laminin_G_3"/>
    <property type="match status" value="1"/>
</dbReference>
<dbReference type="PANTHER" id="PTHR46343">
    <property type="entry name" value="HYR DOMAIN-CONTAINING PROTEIN"/>
    <property type="match status" value="1"/>
</dbReference>
<dbReference type="InterPro" id="IPR011641">
    <property type="entry name" value="Tyr-kin_ephrin_A/B_rcpt-like"/>
</dbReference>
<dbReference type="FunFam" id="2.20.100.10:FF:000001">
    <property type="entry name" value="semaphorin-5A isoform X1"/>
    <property type="match status" value="1"/>
</dbReference>
<dbReference type="InterPro" id="IPR035976">
    <property type="entry name" value="Sushi/SCR/CCP_sf"/>
</dbReference>
<keyword evidence="3" id="KW-0245">EGF-like domain</keyword>
<protein>
    <submittedName>
        <fullName evidence="12">Uncharacterized protein LOC111130066</fullName>
    </submittedName>
</protein>
<evidence type="ECO:0000313" key="12">
    <source>
        <dbReference type="RefSeq" id="XP_022332456.1"/>
    </source>
</evidence>
<reference evidence="12" key="1">
    <citation type="submission" date="2025-08" db="UniProtKB">
        <authorList>
            <consortium name="RefSeq"/>
        </authorList>
    </citation>
    <scope>IDENTIFICATION</scope>
    <source>
        <tissue evidence="12">Whole sample</tissue>
    </source>
</reference>
<evidence type="ECO:0000256" key="5">
    <source>
        <dbReference type="SAM" id="MobiDB-lite"/>
    </source>
</evidence>
<dbReference type="Pfam" id="PF00084">
    <property type="entry name" value="Sushi"/>
    <property type="match status" value="3"/>
</dbReference>
<feature type="disulfide bond" evidence="3">
    <location>
        <begin position="1033"/>
        <end position="1043"/>
    </location>
</feature>
<keyword evidence="11" id="KW-1185">Reference proteome</keyword>
<dbReference type="InterPro" id="IPR003410">
    <property type="entry name" value="HYR_dom"/>
</dbReference>
<dbReference type="PROSITE" id="PS50825">
    <property type="entry name" value="HYR"/>
    <property type="match status" value="2"/>
</dbReference>
<sequence length="1564" mass="169072">MNNLIVYCLLTFPLFGISMEHNPQIGYSVENKNNNTSFALDGRRTLTLMSDKGFMFLGPHRISKRASVFDNFVKGYSEGTKVAEDSGFIEKFVGGVIGGVLCIFFCKDETPPNQPPSFTSCNGPANEEYFADIGTTSTTVTWNLPTASDPEDGSLSVAQVQGSAPGTSFDRGFHTIIYTASDSTGATSYCHFSFKVSVITCDPIQWPEKGYVHCDKSEFVYGSKCTVKCAEGYELEPKPTSVPYQIMCDKSDTNQGTLDKAVPQCIAITCPLNATELDMENGSPVCTHRNHKYDSSCMTQCDRGYGLSSGIIFSTCQEDKTWSTDLPDCEDNEPPEIINCPQTIYAYTDKLSQTAVVTWTQPTATDNSGSVTVSQTRGGISGSNFRLGLTEIRYRATDANGNNSPECIFFVNVEEVRCNPPLIADKYLFYKCPDGYTYGSACQLQCMGSFPLIGNDTITCERNDSFTPPRGYWNMGEFQPYCLKNPCDQLPAPENGAMTCATWLFGLQCQMQCSDQYDIPFGTVGSNGAPFTGLFTCSESKGEYSPSNTVPGCTQLRRPGMTTVLGEFFYYVGDCNDPTVLQEIKENFIKQMQLLEANGWNGVCPSQIDCNVNNTQVTCGAITGKKKRDVLNILNHLKSKRSTHEIRVEITLATTWYDFNSTAGSTFYFLEEVQKDVFNAMKASASAGNLTVRGLQPDTSSFSLGYSNPDCPTGNIVRWSTLTCVPCPSGTYLDSTSDPMNPGCKDCPVGTYKEIPEDVSCSPCPSGTSTETTGSKNITSCQRKCSPGEFSKTGLEPCHLCPKSFYQTDEMSTACLPCPFGKTTTFSGATGTHSCSHFDIRLSETKQKIEFEPPTSNQRALSLSTWIFVPKASANISIFHSQSSSIDIDVNYVDSLNIRINSQVLSSGVTVPRETWSHVAVTIDSDSQTASVYVDGNKVYSASVSSSVSLASSLITQTSAMSVLLNEASVAGYLISGYHVELSKLTDAEVSALATTCHTFRQNAFISMDTFVNMSQIQKTFISPSVCDNINQCNPNPCNGHPCVDKVNAYKCLCNDGYTGEFCQNQPDYCRDNPCKNNGTCSNTGGNFTCSCPSAYKGDQCQFQIVNGGWSPWTSFSECSASCAGGIKTRSRQCNSPAPDPDGLPCDANAANETVPCNTVDCPSCLPLRKGFGNIANCTKHPDGHDVCTINCRPGYVFTEQNQPLPVYVCGPNTSYEWNGRPPSCGRANSPRSISLVSSVQYNPEIPCSDATTASSKLKAQLESSVSCAVNGSCSINVSTPGCPFSGRRRRSTSSSQTITLTQTLVSGDNLNLEAFHDSQNVSQPLYELMVGINSLEVSAQQINSSHSILQFEINGVQYTSTAVSTDSVVQCPSGQGRKEAFCVDCPLGTFSDSGTCKLCSIGTYQDESGQSSCKSCPSDFTTKYEGSQNVTDCTESIASTSPISSSTSDGSSTLSLTTTTPAVTTTSFHENSSSKKGKDSKDMLVVAVAAVAVITLILVVIVVSVLVYKKLTRARFRRLSRESSSIKGSWASLSMIKPGVNIMESQNVPPVSTKSQFSKASEM</sequence>
<feature type="transmembrane region" description="Helical" evidence="6">
    <location>
        <begin position="1484"/>
        <end position="1509"/>
    </location>
</feature>
<dbReference type="InterPro" id="IPR043555">
    <property type="entry name" value="SRPX-like"/>
</dbReference>
<feature type="disulfide bond" evidence="3">
    <location>
        <begin position="1054"/>
        <end position="1063"/>
    </location>
</feature>